<sequence length="268" mass="27740">MTLRWRFPALSMPCGRALFFPVQSGHPMRCFPAPFGVLAVAGACIAGLLPNAAAFAQERSPRAGGHATPHDFQLPALPLGDSLERFSRVTGAAVLIDAREATRPAGSLMGTYTEDEALARLLEGTGLRARRSGISGYVVAPGGPARPRAADPAGGIPGLPPGDAALRAYVGRVQTALLRGLCDGGPLQSGAYRLALQLRVGDDGRVRQWRLLDSTGDQARDAALARLVAGLSAGAPLPAGLPQPFTILIGPDAQARSADCAALARADR</sequence>
<dbReference type="EMBL" id="CAADHY010000013">
    <property type="protein sequence ID" value="VFR18784.1"/>
    <property type="molecule type" value="Genomic_DNA"/>
</dbReference>
<proteinExistence type="predicted"/>
<dbReference type="AlphaFoldDB" id="A0A484NY72"/>
<organism evidence="1">
    <name type="scientific">plant metagenome</name>
    <dbReference type="NCBI Taxonomy" id="1297885"/>
    <lineage>
        <taxon>unclassified sequences</taxon>
        <taxon>metagenomes</taxon>
        <taxon>organismal metagenomes</taxon>
    </lineage>
</organism>
<evidence type="ECO:0000313" key="1">
    <source>
        <dbReference type="EMBL" id="VFR18784.1"/>
    </source>
</evidence>
<protein>
    <submittedName>
        <fullName evidence="1">Outer membrane TonB-dependent transducer VreA of trans-envelope signaling system</fullName>
    </submittedName>
</protein>
<gene>
    <name evidence="1" type="ORF">AMP9_0425</name>
</gene>
<dbReference type="Gene3D" id="3.55.50.30">
    <property type="match status" value="1"/>
</dbReference>
<name>A0A484NY72_9ZZZZ</name>
<dbReference type="SUPFAM" id="SSF74653">
    <property type="entry name" value="TolA/TonB C-terminal domain"/>
    <property type="match status" value="1"/>
</dbReference>
<reference evidence="1" key="1">
    <citation type="submission" date="2019-03" db="EMBL/GenBank/DDBJ databases">
        <authorList>
            <person name="Danneels B."/>
        </authorList>
    </citation>
    <scope>NUCLEOTIDE SEQUENCE</scope>
</reference>
<accession>A0A484NY72</accession>